<name>A0A146KBT7_9EUKA</name>
<dbReference type="AlphaFoldDB" id="A0A146KBT7"/>
<reference evidence="1" key="1">
    <citation type="submission" date="2015-07" db="EMBL/GenBank/DDBJ databases">
        <title>Adaptation to a free-living lifestyle via gene acquisitions in the diplomonad Trepomonas sp. PC1.</title>
        <authorList>
            <person name="Xu F."/>
            <person name="Jerlstrom-Hultqvist J."/>
            <person name="Kolisko M."/>
            <person name="Simpson A.G.B."/>
            <person name="Roger A.J."/>
            <person name="Svard S.G."/>
            <person name="Andersson J.O."/>
        </authorList>
    </citation>
    <scope>NUCLEOTIDE SEQUENCE</scope>
    <source>
        <strain evidence="1">PC1</strain>
    </source>
</reference>
<dbReference type="PANTHER" id="PTHR47703">
    <property type="entry name" value="D-AMINOACID AMINOTRANSFERASE-LIKE PLP-DEPENDENT ENZYMES SUPERFAMILY PROTEIN"/>
    <property type="match status" value="1"/>
</dbReference>
<keyword evidence="1" id="KW-0808">Transferase</keyword>
<feature type="non-terminal residue" evidence="1">
    <location>
        <position position="1"/>
    </location>
</feature>
<proteinExistence type="predicted"/>
<gene>
    <name evidence="1" type="ORF">TPC1_14654</name>
</gene>
<dbReference type="InterPro" id="IPR043132">
    <property type="entry name" value="BCAT-like_C"/>
</dbReference>
<keyword evidence="1" id="KW-0032">Aminotransferase</keyword>
<accession>A0A146KBT7</accession>
<sequence>ESHKLTLNNIKGHDALINHNNCAYTTLRTVGSKCLSLKQHIQRKYEASQQNSCIKIQEDKINQEIRCQLQILIQNKPLINSDELRIYIFFNYETQEISCFAEKLTISPAVSEFKTMNLVRDNPHVKDNAWVQKRKEAENLLSKDVNEVIIYDEYVTEGLSSNVFIVKDSVLKTAPPEMVLVGTMRQQVIQACKQLNLTVLEQQFTLEELMEADEVFVCSTSRYVVCGQKVNEVQKEISIGKRIRHILEKQIQSNGEDV</sequence>
<organism evidence="1">
    <name type="scientific">Trepomonas sp. PC1</name>
    <dbReference type="NCBI Taxonomy" id="1076344"/>
    <lineage>
        <taxon>Eukaryota</taxon>
        <taxon>Metamonada</taxon>
        <taxon>Diplomonadida</taxon>
        <taxon>Hexamitidae</taxon>
        <taxon>Hexamitinae</taxon>
        <taxon>Trepomonas</taxon>
    </lineage>
</organism>
<dbReference type="InterPro" id="IPR036038">
    <property type="entry name" value="Aminotransferase-like"/>
</dbReference>
<dbReference type="Pfam" id="PF01063">
    <property type="entry name" value="Aminotran_4"/>
    <property type="match status" value="1"/>
</dbReference>
<dbReference type="EMBL" id="GDID01003441">
    <property type="protein sequence ID" value="JAP93165.1"/>
    <property type="molecule type" value="Transcribed_RNA"/>
</dbReference>
<evidence type="ECO:0000313" key="1">
    <source>
        <dbReference type="EMBL" id="JAP93165.1"/>
    </source>
</evidence>
<dbReference type="SUPFAM" id="SSF56752">
    <property type="entry name" value="D-aminoacid aminotransferase-like PLP-dependent enzymes"/>
    <property type="match status" value="1"/>
</dbReference>
<dbReference type="Gene3D" id="3.20.10.10">
    <property type="entry name" value="D-amino Acid Aminotransferase, subunit A, domain 2"/>
    <property type="match status" value="1"/>
</dbReference>
<dbReference type="GO" id="GO:0008483">
    <property type="term" value="F:transaminase activity"/>
    <property type="evidence" value="ECO:0007669"/>
    <property type="project" value="UniProtKB-KW"/>
</dbReference>
<protein>
    <submittedName>
        <fullName evidence="1">Aminotransferase</fullName>
    </submittedName>
</protein>
<dbReference type="PANTHER" id="PTHR47703:SF2">
    <property type="entry name" value="D-AMINOACID AMINOTRANSFERASE-LIKE PLP-DEPENDENT ENZYMES SUPERFAMILY PROTEIN"/>
    <property type="match status" value="1"/>
</dbReference>
<dbReference type="InterPro" id="IPR001544">
    <property type="entry name" value="Aminotrans_IV"/>
</dbReference>